<dbReference type="EMBL" id="CR378668">
    <property type="protein sequence ID" value="CAG20146.1"/>
    <property type="molecule type" value="Genomic_DNA"/>
</dbReference>
<dbReference type="HOGENOM" id="CLU_2539636_0_0_6"/>
<organism evidence="1 2">
    <name type="scientific">Photobacterium profundum (strain SS9)</name>
    <dbReference type="NCBI Taxonomy" id="298386"/>
    <lineage>
        <taxon>Bacteria</taxon>
        <taxon>Pseudomonadati</taxon>
        <taxon>Pseudomonadota</taxon>
        <taxon>Gammaproteobacteria</taxon>
        <taxon>Vibrionales</taxon>
        <taxon>Vibrionaceae</taxon>
        <taxon>Photobacterium</taxon>
    </lineage>
</organism>
<dbReference type="Proteomes" id="UP000000593">
    <property type="component" value="Chromosome 1"/>
</dbReference>
<reference evidence="2" key="1">
    <citation type="journal article" date="2005" name="Science">
        <title>Life at depth: Photobacterium profundum genome sequence and expression analysis.</title>
        <authorList>
            <person name="Vezzi A."/>
            <person name="Campanaro S."/>
            <person name="D'Angelo M."/>
            <person name="Simonato F."/>
            <person name="Vitulo N."/>
            <person name="Lauro F.M."/>
            <person name="Cestaro A."/>
            <person name="Malacrida G."/>
            <person name="Simionati B."/>
            <person name="Cannata N."/>
            <person name="Romualdi C."/>
            <person name="Bartlett D.H."/>
            <person name="Valle G."/>
        </authorList>
    </citation>
    <scope>NUCLEOTIDE SEQUENCE [LARGE SCALE GENOMIC DNA]</scope>
    <source>
        <strain evidence="2">ATCC BAA-1253 / SS9</strain>
    </source>
</reference>
<name>Q6LRD0_PHOPR</name>
<proteinExistence type="predicted"/>
<sequence length="92" mass="10511">MVANVTVFIMTQDINEDMMVNVMKLDQKGTDGLSDIFDIDNLPEHLEMVYLHNAQLRESFFYSIIKEHSLQQALEQAIVHLAALSDKKEPCS</sequence>
<accession>Q6LRD0</accession>
<dbReference type="KEGG" id="ppr:PBPRA1739"/>
<keyword evidence="2" id="KW-1185">Reference proteome</keyword>
<protein>
    <submittedName>
        <fullName evidence="1">Uncharacterized protein</fullName>
    </submittedName>
</protein>
<gene>
    <name evidence="1" type="ordered locus">PBPRA1739</name>
</gene>
<evidence type="ECO:0000313" key="2">
    <source>
        <dbReference type="Proteomes" id="UP000000593"/>
    </source>
</evidence>
<evidence type="ECO:0000313" key="1">
    <source>
        <dbReference type="EMBL" id="CAG20146.1"/>
    </source>
</evidence>
<dbReference type="AlphaFoldDB" id="Q6LRD0"/>